<feature type="domain" description="Glycosyltransferase 61 catalytic" evidence="4">
    <location>
        <begin position="141"/>
        <end position="309"/>
    </location>
</feature>
<keyword evidence="6" id="KW-1185">Reference proteome</keyword>
<comment type="caution">
    <text evidence="5">The sequence shown here is derived from an EMBL/GenBank/DDBJ whole genome shotgun (WGS) entry which is preliminary data.</text>
</comment>
<evidence type="ECO:0000256" key="3">
    <source>
        <dbReference type="ARBA" id="ARBA00023180"/>
    </source>
</evidence>
<keyword evidence="2" id="KW-0808">Transferase</keyword>
<dbReference type="InterPro" id="IPR049625">
    <property type="entry name" value="Glyco_transf_61_cat"/>
</dbReference>
<name>A0ABS3ARV9_9BACT</name>
<keyword evidence="3" id="KW-0325">Glycoprotein</keyword>
<accession>A0ABS3ARV9</accession>
<evidence type="ECO:0000256" key="1">
    <source>
        <dbReference type="ARBA" id="ARBA00022676"/>
    </source>
</evidence>
<gene>
    <name evidence="5" type="ORF">JYU14_05295</name>
</gene>
<evidence type="ECO:0000313" key="6">
    <source>
        <dbReference type="Proteomes" id="UP000722121"/>
    </source>
</evidence>
<dbReference type="InterPro" id="IPR007657">
    <property type="entry name" value="Glycosyltransferase_61"/>
</dbReference>
<protein>
    <submittedName>
        <fullName evidence="5">Glycosyltransferase family 61 protein</fullName>
    </submittedName>
</protein>
<dbReference type="Pfam" id="PF04577">
    <property type="entry name" value="Glyco_transf_61"/>
    <property type="match status" value="1"/>
</dbReference>
<evidence type="ECO:0000256" key="2">
    <source>
        <dbReference type="ARBA" id="ARBA00022679"/>
    </source>
</evidence>
<evidence type="ECO:0000259" key="4">
    <source>
        <dbReference type="Pfam" id="PF04577"/>
    </source>
</evidence>
<organism evidence="5 6">
    <name type="scientific">Simkania negevensis</name>
    <dbReference type="NCBI Taxonomy" id="83561"/>
    <lineage>
        <taxon>Bacteria</taxon>
        <taxon>Pseudomonadati</taxon>
        <taxon>Chlamydiota</taxon>
        <taxon>Chlamydiia</taxon>
        <taxon>Parachlamydiales</taxon>
        <taxon>Simkaniaceae</taxon>
        <taxon>Simkania</taxon>
    </lineage>
</organism>
<sequence length="377" mass="42596">MRKRLLAPLLLILCAAFFLSDYTCPLLQRLPFSSETFGPVKGVVAPEEVRGEVFAVHSPESASDCGTFVVVLENGRVVGRDGDVITAEDRLLLDTSLHSHRSLRSGAALKKHHLFRRLKLPRVRKVDETVAVVASGASNCYYHWMSEVVTKIEILKRSGISYDKIYVSKIEFPYQKETLEMMGVDPAKIIEGHRSLQIKAKKLVVPTLHNLENPFPQWAAEAITKAANVDSGSQRKRIFISRAETVKRHILNEEQLFIFLQRQGFEKVFLEKMSVKEQAQLLHAAEVVIAPHGAGLTNLIFCQKGTRVIELDPPGIPAETCYAVLSRSIGLVHQHLHGSLSFRNSREQLRYRFLKKDRYRDMTIDIDAFQSLVNQTI</sequence>
<dbReference type="EMBL" id="JAFITR010000161">
    <property type="protein sequence ID" value="MBN4067481.1"/>
    <property type="molecule type" value="Genomic_DNA"/>
</dbReference>
<reference evidence="5 6" key="1">
    <citation type="submission" date="2021-02" db="EMBL/GenBank/DDBJ databases">
        <title>Activity-based single-cell genomes from oceanic crustal fluid captures similar information to metagenomic and metatranscriptomic surveys with orders of magnitude less sampling.</title>
        <authorList>
            <person name="D'Angelo T.S."/>
            <person name="Orcutt B.N."/>
        </authorList>
    </citation>
    <scope>NUCLEOTIDE SEQUENCE [LARGE SCALE GENOMIC DNA]</scope>
    <source>
        <strain evidence="5">AH-315-G07</strain>
    </source>
</reference>
<dbReference type="PANTHER" id="PTHR20961">
    <property type="entry name" value="GLYCOSYLTRANSFERASE"/>
    <property type="match status" value="1"/>
</dbReference>
<keyword evidence="1" id="KW-0328">Glycosyltransferase</keyword>
<dbReference type="Proteomes" id="UP000722121">
    <property type="component" value="Unassembled WGS sequence"/>
</dbReference>
<proteinExistence type="predicted"/>
<evidence type="ECO:0000313" key="5">
    <source>
        <dbReference type="EMBL" id="MBN4067481.1"/>
    </source>
</evidence>